<proteinExistence type="predicted"/>
<feature type="region of interest" description="Disordered" evidence="1">
    <location>
        <begin position="91"/>
        <end position="114"/>
    </location>
</feature>
<protein>
    <submittedName>
        <fullName evidence="2">Uncharacterized protein</fullName>
    </submittedName>
</protein>
<organism evidence="2 3">
    <name type="scientific">Mugilogobius chulae</name>
    <name type="common">yellowstripe goby</name>
    <dbReference type="NCBI Taxonomy" id="88201"/>
    <lineage>
        <taxon>Eukaryota</taxon>
        <taxon>Metazoa</taxon>
        <taxon>Chordata</taxon>
        <taxon>Craniata</taxon>
        <taxon>Vertebrata</taxon>
        <taxon>Euteleostomi</taxon>
        <taxon>Actinopterygii</taxon>
        <taxon>Neopterygii</taxon>
        <taxon>Teleostei</taxon>
        <taxon>Neoteleostei</taxon>
        <taxon>Acanthomorphata</taxon>
        <taxon>Gobiaria</taxon>
        <taxon>Gobiiformes</taxon>
        <taxon>Gobioidei</taxon>
        <taxon>Gobiidae</taxon>
        <taxon>Gobionellinae</taxon>
        <taxon>Mugilogobius</taxon>
    </lineage>
</organism>
<feature type="compositionally biased region" description="Polar residues" evidence="1">
    <location>
        <begin position="224"/>
        <end position="234"/>
    </location>
</feature>
<dbReference type="AlphaFoldDB" id="A0AAW0PDH9"/>
<accession>A0AAW0PDH9</accession>
<feature type="region of interest" description="Disordered" evidence="1">
    <location>
        <begin position="143"/>
        <end position="281"/>
    </location>
</feature>
<evidence type="ECO:0000313" key="3">
    <source>
        <dbReference type="Proteomes" id="UP001460270"/>
    </source>
</evidence>
<comment type="caution">
    <text evidence="2">The sequence shown here is derived from an EMBL/GenBank/DDBJ whole genome shotgun (WGS) entry which is preliminary data.</text>
</comment>
<dbReference type="EMBL" id="JBBPFD010000008">
    <property type="protein sequence ID" value="KAK7916404.1"/>
    <property type="molecule type" value="Genomic_DNA"/>
</dbReference>
<keyword evidence="3" id="KW-1185">Reference proteome</keyword>
<reference evidence="3" key="1">
    <citation type="submission" date="2024-04" db="EMBL/GenBank/DDBJ databases">
        <title>Salinicola lusitanus LLJ914,a marine bacterium isolated from the Okinawa Trough.</title>
        <authorList>
            <person name="Li J."/>
        </authorList>
    </citation>
    <scope>NUCLEOTIDE SEQUENCE [LARGE SCALE GENOMIC DNA]</scope>
</reference>
<evidence type="ECO:0000313" key="2">
    <source>
        <dbReference type="EMBL" id="KAK7916404.1"/>
    </source>
</evidence>
<gene>
    <name evidence="2" type="ORF">WMY93_012165</name>
</gene>
<evidence type="ECO:0000256" key="1">
    <source>
        <dbReference type="SAM" id="MobiDB-lite"/>
    </source>
</evidence>
<sequence length="305" mass="33676">MTGLQMTFLSPPLASSISSLLLQKTDGERERGIEEREGERWFAQGGPVDSRCCLVVAALDEQSTIRSVLLLRNPLLLVRCDVLSKSGLVGGSSSLHSTLSPSTHTHAHSATRSTNLSLPSWTLSFELSKPLLGHTICCNKPAARSNAPETETDPKIQHPTQSFKTRPRRPTPDPDPKLQQQTQSSNTRPRPKAPTPDPDPKLQQQNQTQGSNTRPKAPTPDLKFQNQTQTSNTRPRPKAPTPDPKLQHQTQSSNTRTRPKAPTPVPKLQHRVTRLPEKFGTVPKFMHVSRIPNPVPHVPKQPSPD</sequence>
<feature type="compositionally biased region" description="Polar residues" evidence="1">
    <location>
        <begin position="202"/>
        <end position="214"/>
    </location>
</feature>
<name>A0AAW0PDH9_9GOBI</name>
<dbReference type="Proteomes" id="UP001460270">
    <property type="component" value="Unassembled WGS sequence"/>
</dbReference>
<feature type="compositionally biased region" description="Polar residues" evidence="1">
    <location>
        <begin position="247"/>
        <end position="256"/>
    </location>
</feature>